<sequence>MTKFQNLPFFVVLAIAISGGVVMAREDSDRGVKPPKPILSTEEGAMAPPSEWNCDLYVQEYRDWLDQGNRFGDWRFAGKAYRDAGSGERYTAAQWRLWLQEADCPGIAFANDELAVPVIQQLIFGATAVATPIIASQIGAVSPG</sequence>
<reference evidence="1 2" key="1">
    <citation type="submission" date="2021-08" db="EMBL/GenBank/DDBJ databases">
        <title>Comparative Genomics Analysis of the Genus Qipengyuania Reveals Extensive Genetic Diversity and Metabolic Versatility, Including the Description of Fifteen Novel Species.</title>
        <authorList>
            <person name="Liu Y."/>
        </authorList>
    </citation>
    <scope>NUCLEOTIDE SEQUENCE [LARGE SCALE GENOMIC DNA]</scope>
    <source>
        <strain evidence="1 2">1XM2-8</strain>
    </source>
</reference>
<name>A0ABX8ZF73_9SPHN</name>
<gene>
    <name evidence="1" type="ORF">K3166_02840</name>
</gene>
<organism evidence="1 2">
    <name type="scientific">Qipengyuania psychrotolerans</name>
    <dbReference type="NCBI Taxonomy" id="2867238"/>
    <lineage>
        <taxon>Bacteria</taxon>
        <taxon>Pseudomonadati</taxon>
        <taxon>Pseudomonadota</taxon>
        <taxon>Alphaproteobacteria</taxon>
        <taxon>Sphingomonadales</taxon>
        <taxon>Erythrobacteraceae</taxon>
        <taxon>Qipengyuania</taxon>
    </lineage>
</organism>
<proteinExistence type="predicted"/>
<keyword evidence="2" id="KW-1185">Reference proteome</keyword>
<protein>
    <submittedName>
        <fullName evidence="1">Uncharacterized protein</fullName>
    </submittedName>
</protein>
<evidence type="ECO:0000313" key="1">
    <source>
        <dbReference type="EMBL" id="QZD87655.1"/>
    </source>
</evidence>
<dbReference type="Proteomes" id="UP000824280">
    <property type="component" value="Chromosome"/>
</dbReference>
<evidence type="ECO:0000313" key="2">
    <source>
        <dbReference type="Proteomes" id="UP000824280"/>
    </source>
</evidence>
<dbReference type="RefSeq" id="WP_221423192.1">
    <property type="nucleotide sequence ID" value="NZ_CP081297.1"/>
</dbReference>
<accession>A0ABX8ZF73</accession>
<dbReference type="EMBL" id="CP081297">
    <property type="protein sequence ID" value="QZD87655.1"/>
    <property type="molecule type" value="Genomic_DNA"/>
</dbReference>